<dbReference type="PANTHER" id="PTHR30007">
    <property type="entry name" value="PHP DOMAIN PROTEIN"/>
    <property type="match status" value="1"/>
</dbReference>
<feature type="compositionally biased region" description="Basic residues" evidence="1">
    <location>
        <begin position="121"/>
        <end position="141"/>
    </location>
</feature>
<feature type="region of interest" description="Disordered" evidence="1">
    <location>
        <begin position="105"/>
        <end position="162"/>
    </location>
</feature>
<dbReference type="EMBL" id="CADCWL010000009">
    <property type="protein sequence ID" value="CAA9544123.1"/>
    <property type="molecule type" value="Genomic_DNA"/>
</dbReference>
<proteinExistence type="predicted"/>
<dbReference type="NCBIfam" id="NF033580">
    <property type="entry name" value="transpos_IS5_3"/>
    <property type="match status" value="1"/>
</dbReference>
<reference evidence="3" key="1">
    <citation type="submission" date="2020-02" db="EMBL/GenBank/DDBJ databases">
        <authorList>
            <person name="Meier V. D."/>
        </authorList>
    </citation>
    <scope>NUCLEOTIDE SEQUENCE</scope>
    <source>
        <strain evidence="3">AVDCRST_MAG19</strain>
    </source>
</reference>
<feature type="compositionally biased region" description="Low complexity" evidence="1">
    <location>
        <begin position="48"/>
        <end position="65"/>
    </location>
</feature>
<dbReference type="AlphaFoldDB" id="A0A6J4U9M6"/>
<dbReference type="GO" id="GO:0004803">
    <property type="term" value="F:transposase activity"/>
    <property type="evidence" value="ECO:0007669"/>
    <property type="project" value="InterPro"/>
</dbReference>
<feature type="region of interest" description="Disordered" evidence="1">
    <location>
        <begin position="32"/>
        <end position="90"/>
    </location>
</feature>
<gene>
    <name evidence="3" type="ORF">AVDCRST_MAG19-151</name>
</gene>
<dbReference type="Pfam" id="PF01609">
    <property type="entry name" value="DDE_Tnp_1"/>
    <property type="match status" value="1"/>
</dbReference>
<feature type="compositionally biased region" description="Gly residues" evidence="1">
    <location>
        <begin position="110"/>
        <end position="120"/>
    </location>
</feature>
<dbReference type="PANTHER" id="PTHR30007:SF1">
    <property type="entry name" value="BLR1914 PROTEIN"/>
    <property type="match status" value="1"/>
</dbReference>
<dbReference type="GO" id="GO:0003677">
    <property type="term" value="F:DNA binding"/>
    <property type="evidence" value="ECO:0007669"/>
    <property type="project" value="InterPro"/>
</dbReference>
<sequence>MWASGVGPHLTRSMLGLHFDEAAARLGRVGKMGYPRRHGTARTERRALGAAAPAAPAARGRPGAPARRRPAGGGGHPVAAGHRRPVARPARAVRAVEDGVLALPPVAAGRGLGPGAGRAAGRGRRGRRARLVAALPRRHHGPGAPGRGGGQKGGGDRALGRSRGGFSTKLHLRAERGGKPVTFVLTPGQRHEATQVAALLERGAVARRRGRPRVRPDRVAGDKGYTGRPVRGYLRRRGIGAVIPRLTTEPRRGVRFDHEAYRERNTVERLIRRLKRHRAIATRYEKLEESYHALLTIACILCWL</sequence>
<dbReference type="GO" id="GO:0006313">
    <property type="term" value="P:DNA transposition"/>
    <property type="evidence" value="ECO:0007669"/>
    <property type="project" value="InterPro"/>
</dbReference>
<accession>A0A6J4U9M6</accession>
<organism evidence="3">
    <name type="scientific">uncultured Thermomicrobiales bacterium</name>
    <dbReference type="NCBI Taxonomy" id="1645740"/>
    <lineage>
        <taxon>Bacteria</taxon>
        <taxon>Pseudomonadati</taxon>
        <taxon>Thermomicrobiota</taxon>
        <taxon>Thermomicrobia</taxon>
        <taxon>Thermomicrobiales</taxon>
        <taxon>environmental samples</taxon>
    </lineage>
</organism>
<feature type="compositionally biased region" description="Gly residues" evidence="1">
    <location>
        <begin position="143"/>
        <end position="153"/>
    </location>
</feature>
<protein>
    <submittedName>
        <fullName evidence="3">Mobile element protein</fullName>
    </submittedName>
</protein>
<evidence type="ECO:0000256" key="1">
    <source>
        <dbReference type="SAM" id="MobiDB-lite"/>
    </source>
</evidence>
<evidence type="ECO:0000259" key="2">
    <source>
        <dbReference type="Pfam" id="PF01609"/>
    </source>
</evidence>
<name>A0A6J4U9M6_9BACT</name>
<dbReference type="InterPro" id="IPR002559">
    <property type="entry name" value="Transposase_11"/>
</dbReference>
<evidence type="ECO:0000313" key="3">
    <source>
        <dbReference type="EMBL" id="CAA9544123.1"/>
    </source>
</evidence>
<feature type="domain" description="Transposase IS4-like" evidence="2">
    <location>
        <begin position="162"/>
        <end position="303"/>
    </location>
</feature>